<dbReference type="CDD" id="cd06222">
    <property type="entry name" value="RNase_H_like"/>
    <property type="match status" value="1"/>
</dbReference>
<dbReference type="Proteomes" id="UP000026915">
    <property type="component" value="Chromosome 1"/>
</dbReference>
<proteinExistence type="predicted"/>
<dbReference type="Pfam" id="PF13456">
    <property type="entry name" value="RVT_3"/>
    <property type="match status" value="1"/>
</dbReference>
<dbReference type="InterPro" id="IPR053151">
    <property type="entry name" value="RNase_H-like"/>
</dbReference>
<dbReference type="InterPro" id="IPR012337">
    <property type="entry name" value="RNaseH-like_sf"/>
</dbReference>
<evidence type="ECO:0000259" key="1">
    <source>
        <dbReference type="PROSITE" id="PS50879"/>
    </source>
</evidence>
<dbReference type="PANTHER" id="PTHR47723">
    <property type="entry name" value="OS05G0353850 PROTEIN"/>
    <property type="match status" value="1"/>
</dbReference>
<dbReference type="InterPro" id="IPR036397">
    <property type="entry name" value="RNaseH_sf"/>
</dbReference>
<accession>A0A061DJP2</accession>
<evidence type="ECO:0000313" key="2">
    <source>
        <dbReference type="EMBL" id="EOX92929.1"/>
    </source>
</evidence>
<dbReference type="EMBL" id="CM001879">
    <property type="protein sequence ID" value="EOX92929.1"/>
    <property type="molecule type" value="Genomic_DNA"/>
</dbReference>
<reference evidence="2 3" key="1">
    <citation type="journal article" date="2013" name="Genome Biol.">
        <title>The genome sequence of the most widely cultivated cacao type and its use to identify candidate genes regulating pod color.</title>
        <authorList>
            <person name="Motamayor J.C."/>
            <person name="Mockaitis K."/>
            <person name="Schmutz J."/>
            <person name="Haiminen N."/>
            <person name="Iii D.L."/>
            <person name="Cornejo O."/>
            <person name="Findley S.D."/>
            <person name="Zheng P."/>
            <person name="Utro F."/>
            <person name="Royaert S."/>
            <person name="Saski C."/>
            <person name="Jenkins J."/>
            <person name="Podicheti R."/>
            <person name="Zhao M."/>
            <person name="Scheffler B.E."/>
            <person name="Stack J.C."/>
            <person name="Feltus F.A."/>
            <person name="Mustiga G.M."/>
            <person name="Amores F."/>
            <person name="Phillips W."/>
            <person name="Marelli J.P."/>
            <person name="May G.D."/>
            <person name="Shapiro H."/>
            <person name="Ma J."/>
            <person name="Bustamante C.D."/>
            <person name="Schnell R.J."/>
            <person name="Main D."/>
            <person name="Gilbert D."/>
            <person name="Parida L."/>
            <person name="Kuhn D.N."/>
        </authorList>
    </citation>
    <scope>NUCLEOTIDE SEQUENCE [LARGE SCALE GENOMIC DNA]</scope>
    <source>
        <strain evidence="3">cv. Matina 1-6</strain>
    </source>
</reference>
<dbReference type="Gene3D" id="3.30.420.10">
    <property type="entry name" value="Ribonuclease H-like superfamily/Ribonuclease H"/>
    <property type="match status" value="1"/>
</dbReference>
<dbReference type="AlphaFoldDB" id="A0A061DJP2"/>
<dbReference type="PROSITE" id="PS50879">
    <property type="entry name" value="RNASE_H_1"/>
    <property type="match status" value="1"/>
</dbReference>
<dbReference type="STRING" id="3641.A0A061DJP2"/>
<dbReference type="InterPro" id="IPR044730">
    <property type="entry name" value="RNase_H-like_dom_plant"/>
</dbReference>
<sequence length="148" mass="16328">MDRTLLMIKGLGAASYHAVQIPCTHSRLNGYKREMLVGWQNPPQGWVAVNIDGALRRNTNMVAAGGVLRDYNGYWLGGFAVKLGKCSSHRAELWGVLHSLRIAKEKGFCRIWLHVDNKIVVQAITSSALHPCANSDLLNAIHGLLQLD</sequence>
<feature type="domain" description="RNase H type-1" evidence="1">
    <location>
        <begin position="43"/>
        <end position="148"/>
    </location>
</feature>
<dbReference type="SUPFAM" id="SSF53098">
    <property type="entry name" value="Ribonuclease H-like"/>
    <property type="match status" value="1"/>
</dbReference>
<dbReference type="Gramene" id="EOX92929">
    <property type="protein sequence ID" value="EOX92929"/>
    <property type="gene ID" value="TCM_001792"/>
</dbReference>
<evidence type="ECO:0000313" key="3">
    <source>
        <dbReference type="Proteomes" id="UP000026915"/>
    </source>
</evidence>
<organism evidence="2 3">
    <name type="scientific">Theobroma cacao</name>
    <name type="common">Cacao</name>
    <name type="synonym">Cocoa</name>
    <dbReference type="NCBI Taxonomy" id="3641"/>
    <lineage>
        <taxon>Eukaryota</taxon>
        <taxon>Viridiplantae</taxon>
        <taxon>Streptophyta</taxon>
        <taxon>Embryophyta</taxon>
        <taxon>Tracheophyta</taxon>
        <taxon>Spermatophyta</taxon>
        <taxon>Magnoliopsida</taxon>
        <taxon>eudicotyledons</taxon>
        <taxon>Gunneridae</taxon>
        <taxon>Pentapetalae</taxon>
        <taxon>rosids</taxon>
        <taxon>malvids</taxon>
        <taxon>Malvales</taxon>
        <taxon>Malvaceae</taxon>
        <taxon>Byttnerioideae</taxon>
        <taxon>Theobroma</taxon>
    </lineage>
</organism>
<dbReference type="InterPro" id="IPR002156">
    <property type="entry name" value="RNaseH_domain"/>
</dbReference>
<dbReference type="OMA" id="NQDRASK"/>
<dbReference type="InParanoid" id="A0A061DJP2"/>
<dbReference type="GO" id="GO:0003676">
    <property type="term" value="F:nucleic acid binding"/>
    <property type="evidence" value="ECO:0007669"/>
    <property type="project" value="InterPro"/>
</dbReference>
<dbReference type="PANTHER" id="PTHR47723:SF13">
    <property type="entry name" value="PUTATIVE-RELATED"/>
    <property type="match status" value="1"/>
</dbReference>
<dbReference type="GO" id="GO:0004523">
    <property type="term" value="F:RNA-DNA hybrid ribonuclease activity"/>
    <property type="evidence" value="ECO:0007669"/>
    <property type="project" value="InterPro"/>
</dbReference>
<name>A0A061DJP2_THECC</name>
<dbReference type="eggNOG" id="KOG1075">
    <property type="taxonomic scope" value="Eukaryota"/>
</dbReference>
<protein>
    <submittedName>
        <fullName evidence="2">Ribonuclease H protein</fullName>
    </submittedName>
</protein>
<keyword evidence="3" id="KW-1185">Reference proteome</keyword>
<gene>
    <name evidence="2" type="ORF">TCM_001792</name>
</gene>
<dbReference type="HOGENOM" id="CLU_1762076_0_0_1"/>